<evidence type="ECO:0000259" key="1">
    <source>
        <dbReference type="PROSITE" id="PS51186"/>
    </source>
</evidence>
<sequence>MNRDYKIISVNENQKLKQRLLDYVKTSGWRVFPFFKEQLEIGLDSIDGVQQTFILMRKTKIIGFCQFIKYESINNQSLTPWISTLFIDEEYRGNRLSGLLIENARNYAKKLGYEKLYLSTDHIQLYEKFGFKEIGLDIDKWGYPTKIYEINTDY</sequence>
<feature type="domain" description="N-acetyltransferase" evidence="1">
    <location>
        <begin position="5"/>
        <end position="154"/>
    </location>
</feature>
<gene>
    <name evidence="2" type="ORF">KQI42_14240</name>
</gene>
<proteinExistence type="predicted"/>
<dbReference type="Pfam" id="PF00583">
    <property type="entry name" value="Acetyltransf_1"/>
    <property type="match status" value="1"/>
</dbReference>
<comment type="caution">
    <text evidence="2">The sequence shown here is derived from an EMBL/GenBank/DDBJ whole genome shotgun (WGS) entry which is preliminary data.</text>
</comment>
<accession>A0ABS6EAH0</accession>
<dbReference type="CDD" id="cd04301">
    <property type="entry name" value="NAT_SF"/>
    <property type="match status" value="1"/>
</dbReference>
<dbReference type="Proteomes" id="UP000749471">
    <property type="component" value="Unassembled WGS sequence"/>
</dbReference>
<keyword evidence="3" id="KW-1185">Reference proteome</keyword>
<protein>
    <submittedName>
        <fullName evidence="2">GNAT family N-acetyltransferase</fullName>
    </submittedName>
</protein>
<name>A0ABS6EAH0_9FIRM</name>
<evidence type="ECO:0000313" key="2">
    <source>
        <dbReference type="EMBL" id="MBU5439178.1"/>
    </source>
</evidence>
<evidence type="ECO:0000313" key="3">
    <source>
        <dbReference type="Proteomes" id="UP000749471"/>
    </source>
</evidence>
<dbReference type="PROSITE" id="PS51186">
    <property type="entry name" value="GNAT"/>
    <property type="match status" value="1"/>
</dbReference>
<dbReference type="EMBL" id="JAHLPM010000012">
    <property type="protein sequence ID" value="MBU5439178.1"/>
    <property type="molecule type" value="Genomic_DNA"/>
</dbReference>
<reference evidence="2 3" key="1">
    <citation type="submission" date="2021-06" db="EMBL/GenBank/DDBJ databases">
        <authorList>
            <person name="Sun Q."/>
            <person name="Li D."/>
        </authorList>
    </citation>
    <scope>NUCLEOTIDE SEQUENCE [LARGE SCALE GENOMIC DNA]</scope>
    <source>
        <strain evidence="2 3">MSJ-40</strain>
    </source>
</reference>
<dbReference type="InterPro" id="IPR000182">
    <property type="entry name" value="GNAT_dom"/>
</dbReference>
<organism evidence="2 3">
    <name type="scientific">Tissierella simiarum</name>
    <dbReference type="NCBI Taxonomy" id="2841534"/>
    <lineage>
        <taxon>Bacteria</taxon>
        <taxon>Bacillati</taxon>
        <taxon>Bacillota</taxon>
        <taxon>Tissierellia</taxon>
        <taxon>Tissierellales</taxon>
        <taxon>Tissierellaceae</taxon>
        <taxon>Tissierella</taxon>
    </lineage>
</organism>
<dbReference type="RefSeq" id="WP_216520880.1">
    <property type="nucleotide sequence ID" value="NZ_JAHLPM010000012.1"/>
</dbReference>